<evidence type="ECO:0000313" key="7">
    <source>
        <dbReference type="EMBL" id="ABW01117.1"/>
    </source>
</evidence>
<comment type="cofactor">
    <cofactor evidence="1">
        <name>FAD</name>
        <dbReference type="ChEBI" id="CHEBI:57692"/>
    </cofactor>
</comment>
<dbReference type="FunFam" id="3.30.70.2740:FF:000001">
    <property type="entry name" value="D-lactate dehydrogenase mitochondrial"/>
    <property type="match status" value="1"/>
</dbReference>
<dbReference type="SUPFAM" id="SSF55103">
    <property type="entry name" value="FAD-linked oxidases, C-terminal domain"/>
    <property type="match status" value="1"/>
</dbReference>
<dbReference type="GeneID" id="5708641"/>
<comment type="similarity">
    <text evidence="2">Belongs to the FAD-binding oxidoreductase/transferase type 4 family.</text>
</comment>
<dbReference type="GO" id="GO:0004458">
    <property type="term" value="F:D-lactate dehydrogenase (cytochrome) activity"/>
    <property type="evidence" value="ECO:0007669"/>
    <property type="project" value="UniProtKB-EC"/>
</dbReference>
<dbReference type="FunFam" id="1.10.45.10:FF:000001">
    <property type="entry name" value="D-lactate dehydrogenase mitochondrial"/>
    <property type="match status" value="1"/>
</dbReference>
<dbReference type="PROSITE" id="PS51387">
    <property type="entry name" value="FAD_PCMH"/>
    <property type="match status" value="1"/>
</dbReference>
<dbReference type="STRING" id="397948.Cmaq_0269"/>
<evidence type="ECO:0000256" key="2">
    <source>
        <dbReference type="ARBA" id="ARBA00008000"/>
    </source>
</evidence>
<accession>A8MAT1</accession>
<dbReference type="InterPro" id="IPR016169">
    <property type="entry name" value="FAD-bd_PCMH_sub2"/>
</dbReference>
<feature type="domain" description="FAD-binding PCMH-type" evidence="6">
    <location>
        <begin position="37"/>
        <end position="216"/>
    </location>
</feature>
<dbReference type="HOGENOM" id="CLU_017779_9_2_2"/>
<dbReference type="SUPFAM" id="SSF56176">
    <property type="entry name" value="FAD-binding/transporter-associated domain-like"/>
    <property type="match status" value="1"/>
</dbReference>
<name>A8MAT1_CALMQ</name>
<dbReference type="InterPro" id="IPR006094">
    <property type="entry name" value="Oxid_FAD_bind_N"/>
</dbReference>
<dbReference type="InterPro" id="IPR016166">
    <property type="entry name" value="FAD-bd_PCMH"/>
</dbReference>
<dbReference type="PANTHER" id="PTHR42934:SF2">
    <property type="entry name" value="GLYCOLATE OXIDASE SUBUNIT GLCD"/>
    <property type="match status" value="1"/>
</dbReference>
<protein>
    <submittedName>
        <fullName evidence="7">D-lactate dehydrogenase (Cytochrome)</fullName>
        <ecNumber evidence="7">1.1.2.4</ecNumber>
    </submittedName>
</protein>
<dbReference type="Pfam" id="PF01565">
    <property type="entry name" value="FAD_binding_4"/>
    <property type="match status" value="1"/>
</dbReference>
<evidence type="ECO:0000259" key="6">
    <source>
        <dbReference type="PROSITE" id="PS51387"/>
    </source>
</evidence>
<keyword evidence="8" id="KW-1185">Reference proteome</keyword>
<dbReference type="PANTHER" id="PTHR42934">
    <property type="entry name" value="GLYCOLATE OXIDASE SUBUNIT GLCD"/>
    <property type="match status" value="1"/>
</dbReference>
<dbReference type="OrthoDB" id="26910at2157"/>
<dbReference type="InterPro" id="IPR016171">
    <property type="entry name" value="Vanillyl_alc_oxidase_C-sub2"/>
</dbReference>
<dbReference type="Proteomes" id="UP000001137">
    <property type="component" value="Chromosome"/>
</dbReference>
<dbReference type="GO" id="GO:0071949">
    <property type="term" value="F:FAD binding"/>
    <property type="evidence" value="ECO:0007669"/>
    <property type="project" value="InterPro"/>
</dbReference>
<dbReference type="InterPro" id="IPR051914">
    <property type="entry name" value="FAD-linked_OxidoTrans_Type4"/>
</dbReference>
<evidence type="ECO:0000256" key="1">
    <source>
        <dbReference type="ARBA" id="ARBA00001974"/>
    </source>
</evidence>
<dbReference type="InterPro" id="IPR036318">
    <property type="entry name" value="FAD-bd_PCMH-like_sf"/>
</dbReference>
<dbReference type="eggNOG" id="arCOG00337">
    <property type="taxonomic scope" value="Archaea"/>
</dbReference>
<dbReference type="Gene3D" id="3.30.465.10">
    <property type="match status" value="1"/>
</dbReference>
<evidence type="ECO:0000256" key="3">
    <source>
        <dbReference type="ARBA" id="ARBA00022630"/>
    </source>
</evidence>
<keyword evidence="4" id="KW-0274">FAD</keyword>
<proteinExistence type="inferred from homology"/>
<dbReference type="AlphaFoldDB" id="A8MAT1"/>
<dbReference type="KEGG" id="cma:Cmaq_0269"/>
<dbReference type="Pfam" id="PF02913">
    <property type="entry name" value="FAD-oxidase_C"/>
    <property type="match status" value="1"/>
</dbReference>
<evidence type="ECO:0000256" key="4">
    <source>
        <dbReference type="ARBA" id="ARBA00022827"/>
    </source>
</evidence>
<dbReference type="Gene3D" id="3.30.70.2740">
    <property type="match status" value="1"/>
</dbReference>
<keyword evidence="3" id="KW-0285">Flavoprotein</keyword>
<gene>
    <name evidence="7" type="ordered locus">Cmaq_0269</name>
</gene>
<dbReference type="EC" id="1.1.2.4" evidence="7"/>
<evidence type="ECO:0000256" key="5">
    <source>
        <dbReference type="ARBA" id="ARBA00023002"/>
    </source>
</evidence>
<dbReference type="InterPro" id="IPR004113">
    <property type="entry name" value="FAD-bd_oxidored_4_C"/>
</dbReference>
<dbReference type="InterPro" id="IPR016164">
    <property type="entry name" value="FAD-linked_Oxase-like_C"/>
</dbReference>
<dbReference type="RefSeq" id="WP_012185337.1">
    <property type="nucleotide sequence ID" value="NC_009954.1"/>
</dbReference>
<evidence type="ECO:0000313" key="8">
    <source>
        <dbReference type="Proteomes" id="UP000001137"/>
    </source>
</evidence>
<organism evidence="7 8">
    <name type="scientific">Caldivirga maquilingensis (strain ATCC 700844 / DSM 13496 / JCM 10307 / IC-167)</name>
    <dbReference type="NCBI Taxonomy" id="397948"/>
    <lineage>
        <taxon>Archaea</taxon>
        <taxon>Thermoproteota</taxon>
        <taxon>Thermoprotei</taxon>
        <taxon>Thermoproteales</taxon>
        <taxon>Thermoproteaceae</taxon>
        <taxon>Caldivirga</taxon>
    </lineage>
</organism>
<sequence>MNFEAFRVEVRRIIDEDRIIESQGELMLYSYDASPAEQAMPRMVIQPLTTGEVSEILKLANEYLVPVVPSSGRTSLHGGPIPYNGAVVIDLMRMNKVLEVNLEDSYVHSEVGVRLDELNAELARYGHFFPPDPASSAAATVGGSLANGAGGMRGAKYGTVKDWVLGAEVVLPTGEVTFMGCRTLKCRAGYDLLNLIIGSEGTLGVVTNAYLKIWPLPEAVVRLRVYFKSIIDAAKAVGVIKSRGFRPLIIEFLDEGTMEAVSNYVREFKYPESAEAMLIIDIDGPPEAMDRYVNSMVTLLKETGGFEIEWTSNRDEMEKIYMARRAAYPALLRLFSNDRVMPEDISVPPSKLPEAVKGIRDIGDKYGLRIVTWGHVGDGNLHPNIIYNPSDQSSISRLHAVTREIGLLAINLGGTVSSEHGIGVLKKDLLVNELEVKGIAQLRLMKAIKKAFDPNNILNPGKVIDVD</sequence>
<dbReference type="EMBL" id="CP000852">
    <property type="protein sequence ID" value="ABW01117.1"/>
    <property type="molecule type" value="Genomic_DNA"/>
</dbReference>
<keyword evidence="5 7" id="KW-0560">Oxidoreductase</keyword>
<reference evidence="7 8" key="1">
    <citation type="submission" date="2007-10" db="EMBL/GenBank/DDBJ databases">
        <title>Complete sequence of Caldivirga maquilingensis IC-167.</title>
        <authorList>
            <consortium name="US DOE Joint Genome Institute"/>
            <person name="Copeland A."/>
            <person name="Lucas S."/>
            <person name="Lapidus A."/>
            <person name="Barry K."/>
            <person name="Glavina del Rio T."/>
            <person name="Dalin E."/>
            <person name="Tice H."/>
            <person name="Pitluck S."/>
            <person name="Saunders E."/>
            <person name="Brettin T."/>
            <person name="Bruce D."/>
            <person name="Detter J.C."/>
            <person name="Han C."/>
            <person name="Schmutz J."/>
            <person name="Larimer F."/>
            <person name="Land M."/>
            <person name="Hauser L."/>
            <person name="Kyrpides N."/>
            <person name="Ivanova N."/>
            <person name="Biddle J.F."/>
            <person name="Zhang Z."/>
            <person name="Fitz-Gibbon S.T."/>
            <person name="Lowe T.M."/>
            <person name="Saltikov C."/>
            <person name="House C.H."/>
            <person name="Richardson P."/>
        </authorList>
    </citation>
    <scope>NUCLEOTIDE SEQUENCE [LARGE SCALE GENOMIC DNA]</scope>
    <source>
        <strain evidence="8">ATCC 700844 / DSM 13496 / JCM 10307 / IC-167</strain>
    </source>
</reference>
<dbReference type="Gene3D" id="1.10.45.10">
    <property type="entry name" value="Vanillyl-alcohol Oxidase, Chain A, domain 4"/>
    <property type="match status" value="1"/>
</dbReference>